<dbReference type="GO" id="GO:0005838">
    <property type="term" value="C:proteasome regulatory particle"/>
    <property type="evidence" value="ECO:0007669"/>
    <property type="project" value="InterPro"/>
</dbReference>
<sequence>MSGPAPLPDLVVVHPLVLLSTVDHYNRVALDTNKRVVGVLLGTTHKGKIDITNTYAIPFEEDPKDPNVWFLDHIYHEKMYAMFRKVNIREKVVGWYSTGPKIRPADLEINEVFRKYHSNPVLVIIDVHPQHDSTIPTKAYCSVESPAEKRSEYRQTFVHIPSEIGALEAEEIGVEHLLRDIRDTTVGTLSNQIAHKRNSLKVLEAHIKEMVAYLKNVVDGKLPPNYQILYHIQDIFNLSPNLRVEELVKAFAVKSNDELMVVYLSSVIRSIVALHDLINNKLRNKEALEAKSKDRNGSPGKSDAGEGSSDGEKGEAKPNESSDTKPSGEKSPPAPKK</sequence>
<evidence type="ECO:0000256" key="3">
    <source>
        <dbReference type="SAM" id="MobiDB-lite"/>
    </source>
</evidence>
<dbReference type="EMBL" id="CDSF01000114">
    <property type="protein sequence ID" value="CEP01639.1"/>
    <property type="molecule type" value="Genomic_DNA"/>
</dbReference>
<dbReference type="GO" id="GO:0043161">
    <property type="term" value="P:proteasome-mediated ubiquitin-dependent protein catabolic process"/>
    <property type="evidence" value="ECO:0007669"/>
    <property type="project" value="TreeGrafter"/>
</dbReference>
<keyword evidence="2" id="KW-0647">Proteasome</keyword>
<dbReference type="InterPro" id="IPR000555">
    <property type="entry name" value="JAMM/MPN+_dom"/>
</dbReference>
<dbReference type="STRING" id="37360.A0A0G4J2T4"/>
<dbReference type="FunFam" id="3.40.140.10:FF:000013">
    <property type="entry name" value="26S proteasome non-ATPase regulatory subunit 7"/>
    <property type="match status" value="1"/>
</dbReference>
<comment type="similarity">
    <text evidence="1">Belongs to the peptidase M67A family.</text>
</comment>
<accession>A0A0G4J2T4</accession>
<feature type="region of interest" description="Disordered" evidence="3">
    <location>
        <begin position="288"/>
        <end position="337"/>
    </location>
</feature>
<keyword evidence="7" id="KW-1185">Reference proteome</keyword>
<reference evidence="5 7" key="1">
    <citation type="submission" date="2015-02" db="EMBL/GenBank/DDBJ databases">
        <authorList>
            <person name="Chooi Y.-H."/>
        </authorList>
    </citation>
    <scope>NUCLEOTIDE SEQUENCE [LARGE SCALE GENOMIC DNA]</scope>
    <source>
        <strain evidence="5">E3</strain>
    </source>
</reference>
<evidence type="ECO:0000313" key="5">
    <source>
        <dbReference type="EMBL" id="CEP01639.1"/>
    </source>
</evidence>
<feature type="compositionally biased region" description="Basic and acidic residues" evidence="3">
    <location>
        <begin position="310"/>
        <end position="328"/>
    </location>
</feature>
<proteinExistence type="inferred from homology"/>
<dbReference type="PROSITE" id="PS50249">
    <property type="entry name" value="MPN"/>
    <property type="match status" value="1"/>
</dbReference>
<dbReference type="Gene3D" id="3.40.140.10">
    <property type="entry name" value="Cytidine Deaminase, domain 2"/>
    <property type="match status" value="1"/>
</dbReference>
<dbReference type="CDD" id="cd08062">
    <property type="entry name" value="MPN_RPN7_8"/>
    <property type="match status" value="1"/>
</dbReference>
<dbReference type="Pfam" id="PF13012">
    <property type="entry name" value="MitMem_reg"/>
    <property type="match status" value="1"/>
</dbReference>
<dbReference type="GO" id="GO:0048731">
    <property type="term" value="P:system development"/>
    <property type="evidence" value="ECO:0007669"/>
    <property type="project" value="UniProtKB-ARBA"/>
</dbReference>
<organism evidence="5 7">
    <name type="scientific">Plasmodiophora brassicae</name>
    <name type="common">Clubroot disease agent</name>
    <dbReference type="NCBI Taxonomy" id="37360"/>
    <lineage>
        <taxon>Eukaryota</taxon>
        <taxon>Sar</taxon>
        <taxon>Rhizaria</taxon>
        <taxon>Endomyxa</taxon>
        <taxon>Phytomyxea</taxon>
        <taxon>Plasmodiophorida</taxon>
        <taxon>Plasmodiophoridae</taxon>
        <taxon>Plasmodiophora</taxon>
    </lineage>
</organism>
<dbReference type="InterPro" id="IPR033858">
    <property type="entry name" value="MPN_RPN7_8"/>
</dbReference>
<dbReference type="SMART" id="SM00232">
    <property type="entry name" value="JAB_MPN"/>
    <property type="match status" value="1"/>
</dbReference>
<dbReference type="InterPro" id="IPR037518">
    <property type="entry name" value="MPN"/>
</dbReference>
<dbReference type="Proteomes" id="UP000039324">
    <property type="component" value="Unassembled WGS sequence"/>
</dbReference>
<keyword evidence="6" id="KW-0496">Mitochondrion</keyword>
<protein>
    <recommendedName>
        <fullName evidence="4">MPN domain-containing protein</fullName>
    </recommendedName>
</protein>
<evidence type="ECO:0000259" key="4">
    <source>
        <dbReference type="PROSITE" id="PS50249"/>
    </source>
</evidence>
<evidence type="ECO:0000313" key="6">
    <source>
        <dbReference type="EMBL" id="SPQ99476.1"/>
    </source>
</evidence>
<dbReference type="OMA" id="HAMSIKT"/>
<dbReference type="Pfam" id="PF01398">
    <property type="entry name" value="JAB"/>
    <property type="match status" value="1"/>
</dbReference>
<dbReference type="PANTHER" id="PTHR10540">
    <property type="entry name" value="EUKARYOTIC TRANSLATION INITIATION FACTOR 3 SUBUNIT F-RELATED"/>
    <property type="match status" value="1"/>
</dbReference>
<feature type="domain" description="MPN" evidence="4">
    <location>
        <begin position="11"/>
        <end position="146"/>
    </location>
</feature>
<dbReference type="Proteomes" id="UP000290189">
    <property type="component" value="Unassembled WGS sequence"/>
</dbReference>
<dbReference type="GO" id="GO:0008237">
    <property type="term" value="F:metallopeptidase activity"/>
    <property type="evidence" value="ECO:0007669"/>
    <property type="project" value="InterPro"/>
</dbReference>
<dbReference type="InterPro" id="IPR024969">
    <property type="entry name" value="EIF3F/CSN6-like_C"/>
</dbReference>
<geneLocation type="mitochondrion" evidence="6"/>
<dbReference type="OrthoDB" id="10256771at2759"/>
<reference evidence="6 8" key="2">
    <citation type="submission" date="2018-03" db="EMBL/GenBank/DDBJ databases">
        <authorList>
            <person name="Fogelqvist J."/>
        </authorList>
    </citation>
    <scope>NUCLEOTIDE SEQUENCE [LARGE SCALE GENOMIC DNA]</scope>
</reference>
<evidence type="ECO:0000313" key="8">
    <source>
        <dbReference type="Proteomes" id="UP000290189"/>
    </source>
</evidence>
<evidence type="ECO:0000256" key="1">
    <source>
        <dbReference type="ARBA" id="ARBA00008568"/>
    </source>
</evidence>
<evidence type="ECO:0000313" key="7">
    <source>
        <dbReference type="Proteomes" id="UP000039324"/>
    </source>
</evidence>
<dbReference type="PANTHER" id="PTHR10540:SF7">
    <property type="entry name" value="26S PROTEASOME NON-ATPASE REGULATORY SUBUNIT 7"/>
    <property type="match status" value="1"/>
</dbReference>
<name>A0A0G4J2T4_PLABS</name>
<evidence type="ECO:0000256" key="2">
    <source>
        <dbReference type="ARBA" id="ARBA00022942"/>
    </source>
</evidence>
<dbReference type="AlphaFoldDB" id="A0A0G4J2T4"/>
<dbReference type="EMBL" id="OVEO01000012">
    <property type="protein sequence ID" value="SPQ99476.1"/>
    <property type="molecule type" value="Genomic_DNA"/>
</dbReference>
<gene>
    <name evidence="5" type="ORF">PBRA_008581</name>
    <name evidence="6" type="ORF">PLBR_LOCUS6691</name>
</gene>